<keyword evidence="2 6" id="KW-0436">Ligase</keyword>
<reference evidence="9 10" key="1">
    <citation type="journal article" date="2020" name="J Geophys Res Biogeosci">
        <title>Magnetotaxis as an Adaptation to Enable Bacterial Shuttling of Microbial Sulfur and Sulfur Cycling Across Aquatic Oxic#Anoxic Interfaces.</title>
        <authorList>
            <person name="Li J."/>
            <person name="Liu P."/>
            <person name="Wang J."/>
            <person name="Roberts A.P."/>
            <person name="Pan Y."/>
        </authorList>
    </citation>
    <scope>NUCLEOTIDE SEQUENCE [LARGE SCALE GENOMIC DNA]</scope>
    <source>
        <strain evidence="9 10">MYR-1_YQ</strain>
    </source>
</reference>
<proteinExistence type="inferred from homology"/>
<dbReference type="Pfam" id="PF02540">
    <property type="entry name" value="NAD_synthase"/>
    <property type="match status" value="1"/>
</dbReference>
<feature type="domain" description="NAD/GMP synthase" evidence="8">
    <location>
        <begin position="6"/>
        <end position="252"/>
    </location>
</feature>
<evidence type="ECO:0000256" key="4">
    <source>
        <dbReference type="ARBA" id="ARBA00022840"/>
    </source>
</evidence>
<dbReference type="PANTHER" id="PTHR23090:SF9">
    <property type="entry name" value="GLUTAMINE-DEPENDENT NAD(+) SYNTHETASE"/>
    <property type="match status" value="1"/>
</dbReference>
<dbReference type="GO" id="GO:0008795">
    <property type="term" value="F:NAD+ synthase activity"/>
    <property type="evidence" value="ECO:0007669"/>
    <property type="project" value="UniProtKB-EC"/>
</dbReference>
<gene>
    <name evidence="9" type="primary">nadE</name>
    <name evidence="9" type="ORF">HWQ67_16390</name>
</gene>
<comment type="pathway">
    <text evidence="1">Cofactor biosynthesis; NAD(+) biosynthesis.</text>
</comment>
<evidence type="ECO:0000259" key="8">
    <source>
        <dbReference type="Pfam" id="PF02540"/>
    </source>
</evidence>
<evidence type="ECO:0000256" key="6">
    <source>
        <dbReference type="RuleBase" id="RU003811"/>
    </source>
</evidence>
<keyword evidence="4 6" id="KW-0067">ATP-binding</keyword>
<comment type="caution">
    <text evidence="9">The sequence shown here is derived from an EMBL/GenBank/DDBJ whole genome shotgun (WGS) entry which is preliminary data.</text>
</comment>
<name>A0ABS6S2U7_9BACT</name>
<evidence type="ECO:0000256" key="3">
    <source>
        <dbReference type="ARBA" id="ARBA00022741"/>
    </source>
</evidence>
<keyword evidence="10" id="KW-1185">Reference proteome</keyword>
<evidence type="ECO:0000256" key="5">
    <source>
        <dbReference type="ARBA" id="ARBA00023027"/>
    </source>
</evidence>
<dbReference type="RefSeq" id="WP_218253765.1">
    <property type="nucleotide sequence ID" value="NZ_JABXWD010000467.1"/>
</dbReference>
<evidence type="ECO:0000256" key="1">
    <source>
        <dbReference type="ARBA" id="ARBA00004790"/>
    </source>
</evidence>
<evidence type="ECO:0000256" key="2">
    <source>
        <dbReference type="ARBA" id="ARBA00022598"/>
    </source>
</evidence>
<dbReference type="NCBIfam" id="TIGR00552">
    <property type="entry name" value="nadE"/>
    <property type="match status" value="1"/>
</dbReference>
<dbReference type="EMBL" id="JABXWD010000467">
    <property type="protein sequence ID" value="MBV6343160.1"/>
    <property type="molecule type" value="Genomic_DNA"/>
</dbReference>
<protein>
    <recommendedName>
        <fullName evidence="7">NH(3)-dependent NAD(+) synthetase</fullName>
        <ecNumber evidence="7">6.3.1.5</ecNumber>
    </recommendedName>
</protein>
<feature type="non-terminal residue" evidence="9">
    <location>
        <position position="1"/>
    </location>
</feature>
<accession>A0ABS6S2U7</accession>
<comment type="similarity">
    <text evidence="6">Belongs to the NAD synthetase family.</text>
</comment>
<dbReference type="InterPro" id="IPR003694">
    <property type="entry name" value="NAD_synthase"/>
</dbReference>
<dbReference type="CDD" id="cd00553">
    <property type="entry name" value="NAD_synthase"/>
    <property type="match status" value="1"/>
</dbReference>
<dbReference type="Proteomes" id="UP001196980">
    <property type="component" value="Unassembled WGS sequence"/>
</dbReference>
<evidence type="ECO:0000313" key="9">
    <source>
        <dbReference type="EMBL" id="MBV6343160.1"/>
    </source>
</evidence>
<keyword evidence="3 6" id="KW-0547">Nucleotide-binding</keyword>
<evidence type="ECO:0000256" key="7">
    <source>
        <dbReference type="RuleBase" id="RU003812"/>
    </source>
</evidence>
<organism evidence="9 10">
    <name type="scientific">Candidatus Magnetobacterium casense</name>
    <dbReference type="NCBI Taxonomy" id="1455061"/>
    <lineage>
        <taxon>Bacteria</taxon>
        <taxon>Pseudomonadati</taxon>
        <taxon>Nitrospirota</taxon>
        <taxon>Thermodesulfovibrionia</taxon>
        <taxon>Thermodesulfovibrionales</taxon>
        <taxon>Candidatus Magnetobacteriaceae</taxon>
        <taxon>Candidatus Magnetobacterium</taxon>
    </lineage>
</organism>
<dbReference type="EC" id="6.3.1.5" evidence="7"/>
<evidence type="ECO:0000313" key="10">
    <source>
        <dbReference type="Proteomes" id="UP001196980"/>
    </source>
</evidence>
<sequence>AIYRILVLGTRYYARKNGFEKAVIGLSGGVDSSVVAAIAVDALGARNVIGVSMPSRYSSRGSLSDAEALARNLGIHYKVISIEKLFTLYLETLAEHFKGTQPDVTEENIQARIRANILFALSNKFGWLVLACGNKSEAYTGYATLYGDMAGGLVPLKDVFKTTVYKLARYRNRHGEKEVIPHSVLIKAPSAELSPGQKDTDTLPPYDMLDSILKAYVDDHLTIDQIVAIGFGQDMVMRVASLVAKSAFKRSQSAPGIMLTRRGDTP</sequence>
<comment type="catalytic activity">
    <reaction evidence="7">
        <text>deamido-NAD(+) + NH4(+) + ATP = AMP + diphosphate + NAD(+) + H(+)</text>
        <dbReference type="Rhea" id="RHEA:21188"/>
        <dbReference type="ChEBI" id="CHEBI:15378"/>
        <dbReference type="ChEBI" id="CHEBI:28938"/>
        <dbReference type="ChEBI" id="CHEBI:30616"/>
        <dbReference type="ChEBI" id="CHEBI:33019"/>
        <dbReference type="ChEBI" id="CHEBI:57540"/>
        <dbReference type="ChEBI" id="CHEBI:58437"/>
        <dbReference type="ChEBI" id="CHEBI:456215"/>
        <dbReference type="EC" id="6.3.1.5"/>
    </reaction>
</comment>
<dbReference type="PANTHER" id="PTHR23090">
    <property type="entry name" value="NH 3 /GLUTAMINE-DEPENDENT NAD + SYNTHETASE"/>
    <property type="match status" value="1"/>
</dbReference>
<dbReference type="InterPro" id="IPR022310">
    <property type="entry name" value="NAD/GMP_synthase"/>
</dbReference>
<keyword evidence="5 6" id="KW-0520">NAD</keyword>